<comment type="similarity">
    <text evidence="1">Belongs to the short-chain dehydrogenases/reductases (SDR) family.</text>
</comment>
<feature type="domain" description="Ketoreductase" evidence="3">
    <location>
        <begin position="3"/>
        <end position="167"/>
    </location>
</feature>
<reference evidence="4" key="1">
    <citation type="submission" date="2022-10" db="EMBL/GenBank/DDBJ databases">
        <title>The complete genomes of actinobacterial strains from the NBC collection.</title>
        <authorList>
            <person name="Joergensen T.S."/>
            <person name="Alvarez Arevalo M."/>
            <person name="Sterndorff E.B."/>
            <person name="Faurdal D."/>
            <person name="Vuksanovic O."/>
            <person name="Mourched A.-S."/>
            <person name="Charusanti P."/>
            <person name="Shaw S."/>
            <person name="Blin K."/>
            <person name="Weber T."/>
        </authorList>
    </citation>
    <scope>NUCLEOTIDE SEQUENCE</scope>
    <source>
        <strain evidence="4">NBC_00119</strain>
    </source>
</reference>
<sequence length="234" mass="24332">MGRTVLVIGANGGIGRAVVDRLRADGWSVTGTDLPEIDLSRGGVVADHVARLWAEQGGFDALVHAAGVFPAVPVVDSDEELFDRVMGVNTRSALSAGAEFVRRCRAEGRPGTLLFVSSGAATRARLGTTVYAASKAALDALVRGIALEHGRDGIRCCAVAPGFVDVESAVNPVPRTYVDALTQASVRGRVGRPHDIAAVLCWLLGPDANWVNGRTVPVDGGDGIGTLTAPNWVT</sequence>
<gene>
    <name evidence="4" type="ORF">OHU69_13865</name>
</gene>
<protein>
    <submittedName>
        <fullName evidence="4">SDR family oxidoreductase</fullName>
    </submittedName>
</protein>
<dbReference type="EMBL" id="CP108195">
    <property type="protein sequence ID" value="WTS12024.1"/>
    <property type="molecule type" value="Genomic_DNA"/>
</dbReference>
<dbReference type="SUPFAM" id="SSF51735">
    <property type="entry name" value="NAD(P)-binding Rossmann-fold domains"/>
    <property type="match status" value="1"/>
</dbReference>
<dbReference type="Gene3D" id="3.40.50.720">
    <property type="entry name" value="NAD(P)-binding Rossmann-like Domain"/>
    <property type="match status" value="1"/>
</dbReference>
<dbReference type="InterPro" id="IPR020904">
    <property type="entry name" value="Sc_DH/Rdtase_CS"/>
</dbReference>
<dbReference type="AlphaFoldDB" id="A0AAU1U3S0"/>
<dbReference type="CDD" id="cd05233">
    <property type="entry name" value="SDR_c"/>
    <property type="match status" value="1"/>
</dbReference>
<dbReference type="Pfam" id="PF13561">
    <property type="entry name" value="adh_short_C2"/>
    <property type="match status" value="1"/>
</dbReference>
<dbReference type="InterPro" id="IPR051122">
    <property type="entry name" value="SDR_DHRS6-like"/>
</dbReference>
<dbReference type="GO" id="GO:0016491">
    <property type="term" value="F:oxidoreductase activity"/>
    <property type="evidence" value="ECO:0007669"/>
    <property type="project" value="UniProtKB-KW"/>
</dbReference>
<dbReference type="InterPro" id="IPR036291">
    <property type="entry name" value="NAD(P)-bd_dom_sf"/>
</dbReference>
<organism evidence="4">
    <name type="scientific">Streptomyces sp. NBC_00119</name>
    <dbReference type="NCBI Taxonomy" id="2975659"/>
    <lineage>
        <taxon>Bacteria</taxon>
        <taxon>Bacillati</taxon>
        <taxon>Actinomycetota</taxon>
        <taxon>Actinomycetes</taxon>
        <taxon>Kitasatosporales</taxon>
        <taxon>Streptomycetaceae</taxon>
        <taxon>Streptomyces</taxon>
    </lineage>
</organism>
<accession>A0AAU1U3S0</accession>
<dbReference type="PANTHER" id="PTHR43477">
    <property type="entry name" value="DIHYDROANTICAPSIN 7-DEHYDROGENASE"/>
    <property type="match status" value="1"/>
</dbReference>
<dbReference type="PROSITE" id="PS00061">
    <property type="entry name" value="ADH_SHORT"/>
    <property type="match status" value="1"/>
</dbReference>
<proteinExistence type="inferred from homology"/>
<evidence type="ECO:0000256" key="2">
    <source>
        <dbReference type="ARBA" id="ARBA00023002"/>
    </source>
</evidence>
<evidence type="ECO:0000313" key="4">
    <source>
        <dbReference type="EMBL" id="WTS12024.1"/>
    </source>
</evidence>
<dbReference type="PANTHER" id="PTHR43477:SF1">
    <property type="entry name" value="DIHYDROANTICAPSIN 7-DEHYDROGENASE"/>
    <property type="match status" value="1"/>
</dbReference>
<dbReference type="InterPro" id="IPR002347">
    <property type="entry name" value="SDR_fam"/>
</dbReference>
<name>A0AAU1U3S0_9ACTN</name>
<dbReference type="InterPro" id="IPR057326">
    <property type="entry name" value="KR_dom"/>
</dbReference>
<dbReference type="SMART" id="SM00822">
    <property type="entry name" value="PKS_KR"/>
    <property type="match status" value="1"/>
</dbReference>
<evidence type="ECO:0000259" key="3">
    <source>
        <dbReference type="SMART" id="SM00822"/>
    </source>
</evidence>
<dbReference type="PRINTS" id="PR00081">
    <property type="entry name" value="GDHRDH"/>
</dbReference>
<keyword evidence="2" id="KW-0560">Oxidoreductase</keyword>
<evidence type="ECO:0000256" key="1">
    <source>
        <dbReference type="ARBA" id="ARBA00006484"/>
    </source>
</evidence>